<feature type="transmembrane region" description="Helical" evidence="7">
    <location>
        <begin position="99"/>
        <end position="119"/>
    </location>
</feature>
<comment type="caution">
    <text evidence="9">The sequence shown here is derived from an EMBL/GenBank/DDBJ whole genome shotgun (WGS) entry which is preliminary data.</text>
</comment>
<dbReference type="PIRSF" id="PIRSF031032">
    <property type="entry name" value="TMP_97_prd"/>
    <property type="match status" value="1"/>
</dbReference>
<dbReference type="PROSITE" id="PS51751">
    <property type="entry name" value="EXPERA"/>
    <property type="match status" value="1"/>
</dbReference>
<evidence type="ECO:0000259" key="8">
    <source>
        <dbReference type="PROSITE" id="PS51751"/>
    </source>
</evidence>
<evidence type="ECO:0000256" key="2">
    <source>
        <dbReference type="ARBA" id="ARBA00009096"/>
    </source>
</evidence>
<proteinExistence type="inferred from homology"/>
<keyword evidence="6 7" id="KW-0472">Membrane</keyword>
<reference evidence="9 10" key="1">
    <citation type="submission" date="2019-10" db="EMBL/GenBank/DDBJ databases">
        <authorList>
            <person name="Palmer J.M."/>
        </authorList>
    </citation>
    <scope>NUCLEOTIDE SEQUENCE [LARGE SCALE GENOMIC DNA]</scope>
    <source>
        <strain evidence="9 10">TWF694</strain>
    </source>
</reference>
<gene>
    <name evidence="9" type="ORF">TWF694_000031</name>
</gene>
<dbReference type="PANTHER" id="PTHR31204:SF1">
    <property type="entry name" value="SIGMA INTRACELLULAR RECEPTOR 2"/>
    <property type="match status" value="1"/>
</dbReference>
<dbReference type="InterPro" id="IPR051987">
    <property type="entry name" value="Sigma-2_receptor-like"/>
</dbReference>
<feature type="domain" description="EXPERA" evidence="8">
    <location>
        <begin position="10"/>
        <end position="148"/>
    </location>
</feature>
<keyword evidence="3 7" id="KW-0812">Transmembrane</keyword>
<comment type="subcellular location">
    <subcellularLocation>
        <location evidence="1">Endoplasmic reticulum membrane</location>
        <topology evidence="1">Multi-pass membrane protein</topology>
    </subcellularLocation>
</comment>
<comment type="similarity">
    <text evidence="2">Belongs to the TMEM97/sigma-2 receptor family.</text>
</comment>
<feature type="transmembrane region" description="Helical" evidence="7">
    <location>
        <begin position="12"/>
        <end position="34"/>
    </location>
</feature>
<dbReference type="Proteomes" id="UP001365542">
    <property type="component" value="Unassembled WGS sequence"/>
</dbReference>
<keyword evidence="4 7" id="KW-0256">Endoplasmic reticulum</keyword>
<evidence type="ECO:0000256" key="3">
    <source>
        <dbReference type="ARBA" id="ARBA00022692"/>
    </source>
</evidence>
<evidence type="ECO:0000256" key="5">
    <source>
        <dbReference type="ARBA" id="ARBA00022989"/>
    </source>
</evidence>
<feature type="transmembrane region" description="Helical" evidence="7">
    <location>
        <begin position="131"/>
        <end position="149"/>
    </location>
</feature>
<dbReference type="InterPro" id="IPR016964">
    <property type="entry name" value="Sigma2_recept"/>
</dbReference>
<feature type="transmembrane region" description="Helical" evidence="7">
    <location>
        <begin position="67"/>
        <end position="87"/>
    </location>
</feature>
<evidence type="ECO:0000256" key="6">
    <source>
        <dbReference type="ARBA" id="ARBA00023136"/>
    </source>
</evidence>
<evidence type="ECO:0000256" key="1">
    <source>
        <dbReference type="ARBA" id="ARBA00004477"/>
    </source>
</evidence>
<protein>
    <recommendedName>
        <fullName evidence="7">Efficient mitochondria targeting-associated protein 19</fullName>
    </recommendedName>
</protein>
<dbReference type="GO" id="GO:0005789">
    <property type="term" value="C:endoplasmic reticulum membrane"/>
    <property type="evidence" value="ECO:0007669"/>
    <property type="project" value="UniProtKB-SubCell"/>
</dbReference>
<dbReference type="AlphaFoldDB" id="A0AAV9XU36"/>
<keyword evidence="5 7" id="KW-1133">Transmembrane helix</keyword>
<evidence type="ECO:0000313" key="10">
    <source>
        <dbReference type="Proteomes" id="UP001365542"/>
    </source>
</evidence>
<keyword evidence="10" id="KW-1185">Reference proteome</keyword>
<dbReference type="PANTHER" id="PTHR31204">
    <property type="entry name" value="SIGMA INTRACELLULAR RECEPTOR 2"/>
    <property type="match status" value="1"/>
</dbReference>
<evidence type="ECO:0000313" key="9">
    <source>
        <dbReference type="EMBL" id="KAK6543273.1"/>
    </source>
</evidence>
<dbReference type="InterPro" id="IPR033118">
    <property type="entry name" value="EXPERA"/>
</dbReference>
<accession>A0AAV9XU36</accession>
<sequence length="172" mass="20036">MAKPISERPVDLFYRTFFSVMIVISLVADCSPLYPEWLRPAFVSNMHKYQFDTFKDPFFNFAIHRPWFESLVWLELLVLVPFSAWLIHGLTVDHPLVPLHLLMYAYHMGVTTIPCLAEIYQEKMLSTSEVAKLFGMYGPFVILPVYMIYDAYGRIRKQLLGAHDRDIVAKAK</sequence>
<evidence type="ECO:0000256" key="4">
    <source>
        <dbReference type="ARBA" id="ARBA00022824"/>
    </source>
</evidence>
<evidence type="ECO:0000256" key="7">
    <source>
        <dbReference type="PIRNR" id="PIRNR031032"/>
    </source>
</evidence>
<dbReference type="Pfam" id="PF05241">
    <property type="entry name" value="EBP"/>
    <property type="match status" value="1"/>
</dbReference>
<name>A0AAV9XU36_9PEZI</name>
<dbReference type="EMBL" id="JAVHJO010000001">
    <property type="protein sequence ID" value="KAK6543273.1"/>
    <property type="molecule type" value="Genomic_DNA"/>
</dbReference>
<organism evidence="9 10">
    <name type="scientific">Orbilia ellipsospora</name>
    <dbReference type="NCBI Taxonomy" id="2528407"/>
    <lineage>
        <taxon>Eukaryota</taxon>
        <taxon>Fungi</taxon>
        <taxon>Dikarya</taxon>
        <taxon>Ascomycota</taxon>
        <taxon>Pezizomycotina</taxon>
        <taxon>Orbiliomycetes</taxon>
        <taxon>Orbiliales</taxon>
        <taxon>Orbiliaceae</taxon>
        <taxon>Orbilia</taxon>
    </lineage>
</organism>